<dbReference type="AlphaFoldDB" id="A0A225WFB0"/>
<keyword evidence="3" id="KW-1185">Reference proteome</keyword>
<dbReference type="STRING" id="4795.A0A225WFB0"/>
<dbReference type="OrthoDB" id="95604at2759"/>
<evidence type="ECO:0000259" key="1">
    <source>
        <dbReference type="Pfam" id="PF07727"/>
    </source>
</evidence>
<reference evidence="3" key="1">
    <citation type="submission" date="2017-03" db="EMBL/GenBank/DDBJ databases">
        <title>Phytopthora megakarya and P. palmivora, two closely related causual agents of cacao black pod achieved similar genome size and gene model numbers by different mechanisms.</title>
        <authorList>
            <person name="Ali S."/>
            <person name="Shao J."/>
            <person name="Larry D.J."/>
            <person name="Kronmiller B."/>
            <person name="Shen D."/>
            <person name="Strem M.D."/>
            <person name="Melnick R.L."/>
            <person name="Guiltinan M.J."/>
            <person name="Tyler B.M."/>
            <person name="Meinhardt L.W."/>
            <person name="Bailey B.A."/>
        </authorList>
    </citation>
    <scope>NUCLEOTIDE SEQUENCE [LARGE SCALE GENOMIC DNA]</scope>
    <source>
        <strain evidence="3">zdho120</strain>
    </source>
</reference>
<sequence length="119" mass="13715">MPRSSPIAGFSLSNETSEAVLVIHGFKQQQGVNYNETYTPVIRFETIRAAIYFAVQRGWDVLQYDVKTAFLYGDLEELIFMEQPPGFQVDGQNYIYRVLESLYGLKQAPNIWNIHDMQS</sequence>
<proteinExistence type="predicted"/>
<dbReference type="InterPro" id="IPR013103">
    <property type="entry name" value="RVT_2"/>
</dbReference>
<dbReference type="Proteomes" id="UP000198211">
    <property type="component" value="Unassembled WGS sequence"/>
</dbReference>
<evidence type="ECO:0000313" key="2">
    <source>
        <dbReference type="EMBL" id="OWZ16413.1"/>
    </source>
</evidence>
<dbReference type="Pfam" id="PF07727">
    <property type="entry name" value="RVT_2"/>
    <property type="match status" value="1"/>
</dbReference>
<organism evidence="2 3">
    <name type="scientific">Phytophthora megakarya</name>
    <dbReference type="NCBI Taxonomy" id="4795"/>
    <lineage>
        <taxon>Eukaryota</taxon>
        <taxon>Sar</taxon>
        <taxon>Stramenopiles</taxon>
        <taxon>Oomycota</taxon>
        <taxon>Peronosporomycetes</taxon>
        <taxon>Peronosporales</taxon>
        <taxon>Peronosporaceae</taxon>
        <taxon>Phytophthora</taxon>
    </lineage>
</organism>
<protein>
    <recommendedName>
        <fullName evidence="1">Reverse transcriptase Ty1/copia-type domain-containing protein</fullName>
    </recommendedName>
</protein>
<feature type="domain" description="Reverse transcriptase Ty1/copia-type" evidence="1">
    <location>
        <begin position="18"/>
        <end position="114"/>
    </location>
</feature>
<comment type="caution">
    <text evidence="2">The sequence shown here is derived from an EMBL/GenBank/DDBJ whole genome shotgun (WGS) entry which is preliminary data.</text>
</comment>
<accession>A0A225WFB0</accession>
<evidence type="ECO:0000313" key="3">
    <source>
        <dbReference type="Proteomes" id="UP000198211"/>
    </source>
</evidence>
<name>A0A225WFB0_9STRA</name>
<dbReference type="EMBL" id="NBNE01000938">
    <property type="protein sequence ID" value="OWZ16413.1"/>
    <property type="molecule type" value="Genomic_DNA"/>
</dbReference>
<gene>
    <name evidence="2" type="ORF">PHMEG_0009808</name>
</gene>